<dbReference type="Gene3D" id="3.40.190.10">
    <property type="entry name" value="Periplasmic binding protein-like II"/>
    <property type="match status" value="2"/>
</dbReference>
<protein>
    <submittedName>
        <fullName evidence="3">Sugar ABC transporter substrate-binding protein</fullName>
    </submittedName>
</protein>
<dbReference type="AlphaFoldDB" id="A0A916ZI45"/>
<evidence type="ECO:0000256" key="1">
    <source>
        <dbReference type="SAM" id="MobiDB-lite"/>
    </source>
</evidence>
<feature type="chain" id="PRO_5038897124" evidence="2">
    <location>
        <begin position="25"/>
        <end position="570"/>
    </location>
</feature>
<dbReference type="SUPFAM" id="SSF53850">
    <property type="entry name" value="Periplasmic binding protein-like II"/>
    <property type="match status" value="1"/>
</dbReference>
<feature type="signal peptide" evidence="2">
    <location>
        <begin position="1"/>
        <end position="24"/>
    </location>
</feature>
<feature type="compositionally biased region" description="Polar residues" evidence="1">
    <location>
        <begin position="40"/>
        <end position="52"/>
    </location>
</feature>
<comment type="caution">
    <text evidence="3">The sequence shown here is derived from an EMBL/GenBank/DDBJ whole genome shotgun (WGS) entry which is preliminary data.</text>
</comment>
<evidence type="ECO:0000313" key="3">
    <source>
        <dbReference type="EMBL" id="GGD97547.1"/>
    </source>
</evidence>
<keyword evidence="2" id="KW-0732">Signal</keyword>
<dbReference type="PANTHER" id="PTHR43649">
    <property type="entry name" value="ARABINOSE-BINDING PROTEIN-RELATED"/>
    <property type="match status" value="1"/>
</dbReference>
<dbReference type="PROSITE" id="PS51257">
    <property type="entry name" value="PROKAR_LIPOPROTEIN"/>
    <property type="match status" value="1"/>
</dbReference>
<organism evidence="3 4">
    <name type="scientific">Paenibacillus nasutitermitis</name>
    <dbReference type="NCBI Taxonomy" id="1652958"/>
    <lineage>
        <taxon>Bacteria</taxon>
        <taxon>Bacillati</taxon>
        <taxon>Bacillota</taxon>
        <taxon>Bacilli</taxon>
        <taxon>Bacillales</taxon>
        <taxon>Paenibacillaceae</taxon>
        <taxon>Paenibacillus</taxon>
    </lineage>
</organism>
<dbReference type="InterPro" id="IPR006059">
    <property type="entry name" value="SBP"/>
</dbReference>
<dbReference type="RefSeq" id="WP_188999313.1">
    <property type="nucleotide sequence ID" value="NZ_BMHP01000009.1"/>
</dbReference>
<proteinExistence type="predicted"/>
<feature type="region of interest" description="Disordered" evidence="1">
    <location>
        <begin position="29"/>
        <end position="52"/>
    </location>
</feature>
<dbReference type="PANTHER" id="PTHR43649:SF17">
    <property type="entry name" value="ABC TRANSPORTER SOLUTE BINDING PROTEIN-SUGAR TRANSPORT"/>
    <property type="match status" value="1"/>
</dbReference>
<accession>A0A916ZI45</accession>
<dbReference type="CDD" id="cd13581">
    <property type="entry name" value="PBP2_AlgQ_like_2"/>
    <property type="match status" value="1"/>
</dbReference>
<dbReference type="EMBL" id="BMHP01000009">
    <property type="protein sequence ID" value="GGD97547.1"/>
    <property type="molecule type" value="Genomic_DNA"/>
</dbReference>
<evidence type="ECO:0000256" key="2">
    <source>
        <dbReference type="SAM" id="SignalP"/>
    </source>
</evidence>
<name>A0A916ZI45_9BACL</name>
<evidence type="ECO:0000313" key="4">
    <source>
        <dbReference type="Proteomes" id="UP000612456"/>
    </source>
</evidence>
<gene>
    <name evidence="3" type="ORF">GCM10010911_65360</name>
</gene>
<dbReference type="InterPro" id="IPR050490">
    <property type="entry name" value="Bact_solute-bd_prot1"/>
</dbReference>
<reference evidence="3" key="1">
    <citation type="journal article" date="2014" name="Int. J. Syst. Evol. Microbiol.">
        <title>Complete genome sequence of Corynebacterium casei LMG S-19264T (=DSM 44701T), isolated from a smear-ripened cheese.</title>
        <authorList>
            <consortium name="US DOE Joint Genome Institute (JGI-PGF)"/>
            <person name="Walter F."/>
            <person name="Albersmeier A."/>
            <person name="Kalinowski J."/>
            <person name="Ruckert C."/>
        </authorList>
    </citation>
    <scope>NUCLEOTIDE SEQUENCE</scope>
    <source>
        <strain evidence="3">CGMCC 1.15178</strain>
    </source>
</reference>
<sequence length="570" mass="63864">MKRKTKTFAVMMVMLLICSLVMSACSSESGNKSEAGGNSGDKQTSDNTGSSELFTPVGTYPIVSKQMKLKMFAPQFASIENMDTNEFTKYVEEKTNIDIQWELVPDNALNDRKQLMLASGDYPEVILQGALTKEEQMKYGKQGVFIPLNDLIDKYAPNFKKALTDIPYLKSSITAPDGNIYALPQINECYHCDYAMKLWINKEWLDKLGLSVPTTTDEFYTVLKAFKEKDPNGNGKKDEIPLTGSDEMWAGNVSAFLMNAFIMDDYTEKSNGTFLSVKDGKVDMVADKEEWKQGLLYLNKLYKEGLIDPAAFTQNADAIQQLANREPDNVMGGLTTALISYAHSPDDKHPRHKEYVTVPPLKGPNGVQQTIYFAGIGSSQFAITNKATEEQQIAAIRLADYLYTEEAIVLEEHGPEGKGWRKATDGEMDMDGKQAKYTAIIPEVKKTTHNDGWEQIGPSLRTYAYRNSWTTPQDPLADDGYGTRLQRESEKYEPFKSNESYPNSVFIALEDAEAAAQLQTTIRDYIKSNMAQFITGSKDIGKEWDSYVKGFAGLQVDKYMEIYQNALAVK</sequence>
<keyword evidence="4" id="KW-1185">Reference proteome</keyword>
<reference evidence="3" key="2">
    <citation type="submission" date="2020-09" db="EMBL/GenBank/DDBJ databases">
        <authorList>
            <person name="Sun Q."/>
            <person name="Zhou Y."/>
        </authorList>
    </citation>
    <scope>NUCLEOTIDE SEQUENCE</scope>
    <source>
        <strain evidence="3">CGMCC 1.15178</strain>
    </source>
</reference>
<dbReference type="Pfam" id="PF01547">
    <property type="entry name" value="SBP_bac_1"/>
    <property type="match status" value="1"/>
</dbReference>
<dbReference type="Proteomes" id="UP000612456">
    <property type="component" value="Unassembled WGS sequence"/>
</dbReference>